<keyword evidence="3" id="KW-1185">Reference proteome</keyword>
<feature type="transmembrane region" description="Helical" evidence="1">
    <location>
        <begin position="105"/>
        <end position="131"/>
    </location>
</feature>
<feature type="transmembrane region" description="Helical" evidence="1">
    <location>
        <begin position="34"/>
        <end position="57"/>
    </location>
</feature>
<accession>A0A238KL56</accession>
<dbReference type="Gene3D" id="1.10.10.10">
    <property type="entry name" value="Winged helix-like DNA-binding domain superfamily/Winged helix DNA-binding domain"/>
    <property type="match status" value="1"/>
</dbReference>
<organism evidence="2 3">
    <name type="scientific">Pelagimonas varians</name>
    <dbReference type="NCBI Taxonomy" id="696760"/>
    <lineage>
        <taxon>Bacteria</taxon>
        <taxon>Pseudomonadati</taxon>
        <taxon>Pseudomonadota</taxon>
        <taxon>Alphaproteobacteria</taxon>
        <taxon>Rhodobacterales</taxon>
        <taxon>Roseobacteraceae</taxon>
        <taxon>Pelagimonas</taxon>
    </lineage>
</organism>
<evidence type="ECO:0000313" key="3">
    <source>
        <dbReference type="Proteomes" id="UP000220836"/>
    </source>
</evidence>
<gene>
    <name evidence="2" type="ORF">PEV8663_02693</name>
</gene>
<dbReference type="AlphaFoldDB" id="A0A238KL56"/>
<sequence>MLSAYLKPPPRVLRKRMLVLTTSVTDSLRAGNRIVTIGICVIVAILVLAGVMLLLTLPDANAFNTRVEKIFIENDNLTAQPVVQLLEILAQSGTAFGDTLTSYRMVIFVLLIFAAAMLIAAMVFLVMLVTLNRRMATIERSGIEVSSLVLSRTENKVYLNTMGFKLTDAMMETMAVLAEARMDDDIMTGAQIEAVISGRSEVDCEEAAGATRIKRLRDGLGNQLVSELLVKNIARRGYVLSIDKSVIEVS</sequence>
<dbReference type="InterPro" id="IPR036388">
    <property type="entry name" value="WH-like_DNA-bd_sf"/>
</dbReference>
<keyword evidence="1" id="KW-1133">Transmembrane helix</keyword>
<keyword evidence="1" id="KW-0472">Membrane</keyword>
<dbReference type="Proteomes" id="UP000220836">
    <property type="component" value="Unassembled WGS sequence"/>
</dbReference>
<protein>
    <recommendedName>
        <fullName evidence="4">OmpR/PhoB-type domain-containing protein</fullName>
    </recommendedName>
</protein>
<dbReference type="EMBL" id="FXYH01000009">
    <property type="protein sequence ID" value="SMX43521.1"/>
    <property type="molecule type" value="Genomic_DNA"/>
</dbReference>
<reference evidence="2 3" key="1">
    <citation type="submission" date="2017-05" db="EMBL/GenBank/DDBJ databases">
        <authorList>
            <person name="Song R."/>
            <person name="Chenine A.L."/>
            <person name="Ruprecht R.M."/>
        </authorList>
    </citation>
    <scope>NUCLEOTIDE SEQUENCE [LARGE SCALE GENOMIC DNA]</scope>
    <source>
        <strain evidence="2 3">CECT 8663</strain>
    </source>
</reference>
<evidence type="ECO:0008006" key="4">
    <source>
        <dbReference type="Google" id="ProtNLM"/>
    </source>
</evidence>
<name>A0A238KL56_9RHOB</name>
<keyword evidence="1" id="KW-0812">Transmembrane</keyword>
<proteinExistence type="predicted"/>
<evidence type="ECO:0000313" key="2">
    <source>
        <dbReference type="EMBL" id="SMX43521.1"/>
    </source>
</evidence>
<evidence type="ECO:0000256" key="1">
    <source>
        <dbReference type="SAM" id="Phobius"/>
    </source>
</evidence>